<dbReference type="RefSeq" id="WP_281795509.1">
    <property type="nucleotide sequence ID" value="NZ_BSDR01000001.1"/>
</dbReference>
<dbReference type="InterPro" id="IPR014729">
    <property type="entry name" value="Rossmann-like_a/b/a_fold"/>
</dbReference>
<gene>
    <name evidence="3" type="ORF">DAMNIGENAA_29960</name>
</gene>
<name>A0A9W6L8C6_9BACT</name>
<accession>A0A9W6L8C6</accession>
<sequence length="297" mass="32726">MFEKIVLSTDLSSDWDDIVACAEEFKVLGCKEIILTHVLGAKGLDVHDMETFLSPEGQARLEAQKNRLESQGFRVAVETPAGLPALSLNEVTQRHSASLIVMGSHGKSPWREAILGSVSNALLHHARFPILLINVKRLREEALGAICQLRTTELLRHVLFPTDFSEIADEAAKVLESLVSKGLSEVTVLHTLEMVESHPTAVLRPDEGPPRSRLKIEEERFRKAGVPRVNSHFTKGHPISRILEALREGNFSLVLMGAQGKGLVSEIFLGSVAYNIARLAPCPVLLIPRAQEMKKDS</sequence>
<dbReference type="AlphaFoldDB" id="A0A9W6L8C6"/>
<organism evidence="3 4">
    <name type="scientific">Desulforhabdus amnigena</name>
    <dbReference type="NCBI Taxonomy" id="40218"/>
    <lineage>
        <taxon>Bacteria</taxon>
        <taxon>Pseudomonadati</taxon>
        <taxon>Thermodesulfobacteriota</taxon>
        <taxon>Syntrophobacteria</taxon>
        <taxon>Syntrophobacterales</taxon>
        <taxon>Syntrophobacteraceae</taxon>
        <taxon>Desulforhabdus</taxon>
    </lineage>
</organism>
<feature type="domain" description="UspA" evidence="2">
    <location>
        <begin position="1"/>
        <end position="133"/>
    </location>
</feature>
<dbReference type="SUPFAM" id="SSF52402">
    <property type="entry name" value="Adenine nucleotide alpha hydrolases-like"/>
    <property type="match status" value="2"/>
</dbReference>
<reference evidence="3" key="1">
    <citation type="submission" date="2022-12" db="EMBL/GenBank/DDBJ databases">
        <title>Reference genome sequencing for broad-spectrum identification of bacterial and archaeal isolates by mass spectrometry.</title>
        <authorList>
            <person name="Sekiguchi Y."/>
            <person name="Tourlousse D.M."/>
        </authorList>
    </citation>
    <scope>NUCLEOTIDE SEQUENCE</scope>
    <source>
        <strain evidence="3">ASRB1</strain>
    </source>
</reference>
<comment type="caution">
    <text evidence="3">The sequence shown here is derived from an EMBL/GenBank/DDBJ whole genome shotgun (WGS) entry which is preliminary data.</text>
</comment>
<dbReference type="Pfam" id="PF00582">
    <property type="entry name" value="Usp"/>
    <property type="match status" value="2"/>
</dbReference>
<dbReference type="Gene3D" id="3.40.50.620">
    <property type="entry name" value="HUPs"/>
    <property type="match status" value="2"/>
</dbReference>
<evidence type="ECO:0000259" key="2">
    <source>
        <dbReference type="Pfam" id="PF00582"/>
    </source>
</evidence>
<evidence type="ECO:0000313" key="4">
    <source>
        <dbReference type="Proteomes" id="UP001144372"/>
    </source>
</evidence>
<dbReference type="PANTHER" id="PTHR46268:SF26">
    <property type="entry name" value="UNIVERSAL STRESS PROTEIN MJ0577"/>
    <property type="match status" value="1"/>
</dbReference>
<comment type="similarity">
    <text evidence="1">Belongs to the universal stress protein A family.</text>
</comment>
<evidence type="ECO:0000256" key="1">
    <source>
        <dbReference type="ARBA" id="ARBA00008791"/>
    </source>
</evidence>
<dbReference type="EMBL" id="BSDR01000001">
    <property type="protein sequence ID" value="GLI35563.1"/>
    <property type="molecule type" value="Genomic_DNA"/>
</dbReference>
<dbReference type="PANTHER" id="PTHR46268">
    <property type="entry name" value="STRESS RESPONSE PROTEIN NHAX"/>
    <property type="match status" value="1"/>
</dbReference>
<protein>
    <recommendedName>
        <fullName evidence="2">UspA domain-containing protein</fullName>
    </recommendedName>
</protein>
<keyword evidence="4" id="KW-1185">Reference proteome</keyword>
<dbReference type="InterPro" id="IPR006016">
    <property type="entry name" value="UspA"/>
</dbReference>
<dbReference type="Proteomes" id="UP001144372">
    <property type="component" value="Unassembled WGS sequence"/>
</dbReference>
<dbReference type="CDD" id="cd00293">
    <property type="entry name" value="USP-like"/>
    <property type="match status" value="2"/>
</dbReference>
<dbReference type="PRINTS" id="PR01438">
    <property type="entry name" value="UNVRSLSTRESS"/>
</dbReference>
<feature type="domain" description="UspA" evidence="2">
    <location>
        <begin position="156"/>
        <end position="288"/>
    </location>
</feature>
<evidence type="ECO:0000313" key="3">
    <source>
        <dbReference type="EMBL" id="GLI35563.1"/>
    </source>
</evidence>
<proteinExistence type="inferred from homology"/>
<dbReference type="InterPro" id="IPR006015">
    <property type="entry name" value="Universal_stress_UspA"/>
</dbReference>